<evidence type="ECO:0000259" key="1">
    <source>
        <dbReference type="Pfam" id="PF13569"/>
    </source>
</evidence>
<feature type="domain" description="DUF4132" evidence="1">
    <location>
        <begin position="939"/>
        <end position="1091"/>
    </location>
</feature>
<protein>
    <recommendedName>
        <fullName evidence="1">DUF4132 domain-containing protein</fullName>
    </recommendedName>
</protein>
<dbReference type="KEGG" id="agv:OJF2_11300"/>
<dbReference type="RefSeq" id="WP_148591984.1">
    <property type="nucleotide sequence ID" value="NZ_CP042997.1"/>
</dbReference>
<dbReference type="EMBL" id="CP042997">
    <property type="protein sequence ID" value="QEH32651.1"/>
    <property type="molecule type" value="Genomic_DNA"/>
</dbReference>
<dbReference type="SUPFAM" id="SSF48371">
    <property type="entry name" value="ARM repeat"/>
    <property type="match status" value="1"/>
</dbReference>
<dbReference type="OrthoDB" id="9763697at2"/>
<sequence length="1220" mass="132803">MTPDQPPSDPVRGLVADSFRPLDELGAGLADRVVRYVCDDLDPGVLDVLSRTPEAGVRIGLGCLYPQFMIGRQSPSARLPWDEILDRAEGMPPGVLLRLARALHAGAQTAIPAGAMGGLVATPAMLSVSTYTSVPGWAETLVRLATRRVDGLAPGREPGDRLPAILVERLLELDGHSPDLIYRDVFPRAGSVASLAAGSLFRTLAGFRDRLAERPEIVSAALTQAEAPMRSLSLSIFKMLRLPVAHFVEPLAALAVGSSANLRGEAASLVREAGPLALPPLKALAESGSPAARGHALRLIDRLGLPEGREYLRSRLGVEKTAAVREVLEGLVGDRDGRAAVDGEPGSAPGLPPVDPFVGVGLGGDALAAVTAWLEERFPLSHQGWLERLLSPRPWSEGPEYSSEIPPADQDAALGRLLRRPELTTLHMVRLLRLARILQPHPSPDFASRNLASPPDRLEALLSAYREAHSPRVGFRELAAAFSASAMDPELLPNLWYGHREGQLFQWEAEAIWPFFADRFGWLAEELDQGPRGDEFERYVLGMDWRALRALAILDAFPAVPASLVPRVWRIAEGGKQSLRPAARRLLEKLPEARGRLLESLADGKADRRAAAAEWLGQWKPPGAAEALRQAMEAEKVAAVRTAIGRALELLGESAKPTGQANPADLIDRLRKEAARGLKMGIPEKLSWFPFDRLPEVRWRHDGAPVERPVRDWLVVSAWKAKSAEPSEDLRGHASLLHPEDFRGLGRSAFEAWLAEDLKPQSEQLRREQLASFLHLFGVSTVEELLRAQPDMAQAIERQKDAPGMGNVADKGLLAVAAVAGPPEAVGPIRDYLNKWYGYRAWQCRALVTVLAWIDGPEAVALLLDVARRFRTATIRKEAEVQARKLADRRRMTLAELADVSIPDAGLDASGRMVLDFGPRRFVARLDDDAEVVLEDEEGKALKALPSPAKSDDAENAAAAKGRLAALKKEVKAVRKRVVDRFQEALCTQRSWTFAAWQASLLRHPIAGRLCRRVVWAATSGGGPPATFRPLEDGSLTDLDDNPVELLADAEVRLAHRLTIGDEATDRWAAHLSDYEVAPLLPQAFGPASRLPEPLRRKTAWPFRAETPVALAIFGRRARGLGYDPGAFRLEDGGDRFLRHFPSASLCAAIELDDLDEADRVAGLTLSFLRAAEGQDARAGRRIALEEVPEVLLSECVADLSRIAGAASPRMAEEPVAEPS</sequence>
<gene>
    <name evidence="2" type="ORF">OJF2_11300</name>
</gene>
<accession>A0A5B9VXP5</accession>
<reference evidence="2 3" key="1">
    <citation type="submission" date="2019-08" db="EMBL/GenBank/DDBJ databases">
        <title>Deep-cultivation of Planctomycetes and their phenomic and genomic characterization uncovers novel biology.</title>
        <authorList>
            <person name="Wiegand S."/>
            <person name="Jogler M."/>
            <person name="Boedeker C."/>
            <person name="Pinto D."/>
            <person name="Vollmers J."/>
            <person name="Rivas-Marin E."/>
            <person name="Kohn T."/>
            <person name="Peeters S.H."/>
            <person name="Heuer A."/>
            <person name="Rast P."/>
            <person name="Oberbeckmann S."/>
            <person name="Bunk B."/>
            <person name="Jeske O."/>
            <person name="Meyerdierks A."/>
            <person name="Storesund J.E."/>
            <person name="Kallscheuer N."/>
            <person name="Luecker S."/>
            <person name="Lage O.M."/>
            <person name="Pohl T."/>
            <person name="Merkel B.J."/>
            <person name="Hornburger P."/>
            <person name="Mueller R.-W."/>
            <person name="Bruemmer F."/>
            <person name="Labrenz M."/>
            <person name="Spormann A.M."/>
            <person name="Op den Camp H."/>
            <person name="Overmann J."/>
            <person name="Amann R."/>
            <person name="Jetten M.S.M."/>
            <person name="Mascher T."/>
            <person name="Medema M.H."/>
            <person name="Devos D.P."/>
            <person name="Kaster A.-K."/>
            <person name="Ovreas L."/>
            <person name="Rohde M."/>
            <person name="Galperin M.Y."/>
            <person name="Jogler C."/>
        </authorList>
    </citation>
    <scope>NUCLEOTIDE SEQUENCE [LARGE SCALE GENOMIC DNA]</scope>
    <source>
        <strain evidence="2 3">OJF2</strain>
    </source>
</reference>
<evidence type="ECO:0000313" key="2">
    <source>
        <dbReference type="EMBL" id="QEH32651.1"/>
    </source>
</evidence>
<proteinExistence type="predicted"/>
<evidence type="ECO:0000313" key="3">
    <source>
        <dbReference type="Proteomes" id="UP000324233"/>
    </source>
</evidence>
<name>A0A5B9VXP5_9BACT</name>
<keyword evidence="3" id="KW-1185">Reference proteome</keyword>
<dbReference type="InterPro" id="IPR025406">
    <property type="entry name" value="DUF4132"/>
</dbReference>
<dbReference type="InterPro" id="IPR016024">
    <property type="entry name" value="ARM-type_fold"/>
</dbReference>
<dbReference type="Pfam" id="PF13569">
    <property type="entry name" value="DUF4132"/>
    <property type="match status" value="1"/>
</dbReference>
<dbReference type="Proteomes" id="UP000324233">
    <property type="component" value="Chromosome"/>
</dbReference>
<dbReference type="AlphaFoldDB" id="A0A5B9VXP5"/>
<organism evidence="2 3">
    <name type="scientific">Aquisphaera giovannonii</name>
    <dbReference type="NCBI Taxonomy" id="406548"/>
    <lineage>
        <taxon>Bacteria</taxon>
        <taxon>Pseudomonadati</taxon>
        <taxon>Planctomycetota</taxon>
        <taxon>Planctomycetia</taxon>
        <taxon>Isosphaerales</taxon>
        <taxon>Isosphaeraceae</taxon>
        <taxon>Aquisphaera</taxon>
    </lineage>
</organism>